<dbReference type="AlphaFoldDB" id="A0A8S4QG48"/>
<keyword evidence="2" id="KW-1185">Reference proteome</keyword>
<dbReference type="Gene3D" id="3.40.50.920">
    <property type="match status" value="1"/>
</dbReference>
<dbReference type="Proteomes" id="UP000838756">
    <property type="component" value="Unassembled WGS sequence"/>
</dbReference>
<dbReference type="EMBL" id="CAKXAJ010004533">
    <property type="protein sequence ID" value="CAH2208790.1"/>
    <property type="molecule type" value="Genomic_DNA"/>
</dbReference>
<reference evidence="1" key="1">
    <citation type="submission" date="2022-03" db="EMBL/GenBank/DDBJ databases">
        <authorList>
            <person name="Lindestad O."/>
        </authorList>
    </citation>
    <scope>NUCLEOTIDE SEQUENCE</scope>
</reference>
<feature type="non-terminal residue" evidence="1">
    <location>
        <position position="1"/>
    </location>
</feature>
<dbReference type="InterPro" id="IPR009014">
    <property type="entry name" value="Transketo_C/PFOR_II"/>
</dbReference>
<comment type="caution">
    <text evidence="1">The sequence shown here is derived from an EMBL/GenBank/DDBJ whole genome shotgun (WGS) entry which is preliminary data.</text>
</comment>
<proteinExistence type="predicted"/>
<protein>
    <submittedName>
        <fullName evidence="1">Jg26056 protein</fullName>
    </submittedName>
</protein>
<organism evidence="1 2">
    <name type="scientific">Pararge aegeria aegeria</name>
    <dbReference type="NCBI Taxonomy" id="348720"/>
    <lineage>
        <taxon>Eukaryota</taxon>
        <taxon>Metazoa</taxon>
        <taxon>Ecdysozoa</taxon>
        <taxon>Arthropoda</taxon>
        <taxon>Hexapoda</taxon>
        <taxon>Insecta</taxon>
        <taxon>Pterygota</taxon>
        <taxon>Neoptera</taxon>
        <taxon>Endopterygota</taxon>
        <taxon>Lepidoptera</taxon>
        <taxon>Glossata</taxon>
        <taxon>Ditrysia</taxon>
        <taxon>Papilionoidea</taxon>
        <taxon>Nymphalidae</taxon>
        <taxon>Satyrinae</taxon>
        <taxon>Satyrini</taxon>
        <taxon>Parargina</taxon>
        <taxon>Pararge</taxon>
    </lineage>
</organism>
<name>A0A8S4QG48_9NEOP</name>
<gene>
    <name evidence="1" type="primary">jg26056</name>
    <name evidence="1" type="ORF">PAEG_LOCUS1308</name>
</gene>
<evidence type="ECO:0000313" key="1">
    <source>
        <dbReference type="EMBL" id="CAH2208790.1"/>
    </source>
</evidence>
<sequence>VLSALALERDVVVRHLCVREVPRSGAPDQLLHQHGLSAPHVAGAARLLLQA</sequence>
<evidence type="ECO:0000313" key="2">
    <source>
        <dbReference type="Proteomes" id="UP000838756"/>
    </source>
</evidence>
<accession>A0A8S4QG48</accession>
<dbReference type="OrthoDB" id="10267175at2759"/>